<evidence type="ECO:0000256" key="1">
    <source>
        <dbReference type="SAM" id="SignalP"/>
    </source>
</evidence>
<accession>A0A258CYF6</accession>
<comment type="caution">
    <text evidence="2">The sequence shown here is derived from an EMBL/GenBank/DDBJ whole genome shotgun (WGS) entry which is preliminary data.</text>
</comment>
<dbReference type="PANTHER" id="PTHR30189">
    <property type="entry name" value="LPS-ASSEMBLY PROTEIN"/>
    <property type="match status" value="1"/>
</dbReference>
<keyword evidence="1" id="KW-0732">Signal</keyword>
<dbReference type="EMBL" id="NCDQ01000337">
    <property type="protein sequence ID" value="OYX00112.1"/>
    <property type="molecule type" value="Genomic_DNA"/>
</dbReference>
<dbReference type="Gene3D" id="2.60.450.10">
    <property type="entry name" value="Lipopolysaccharide (LPS) transport protein A like domain"/>
    <property type="match status" value="1"/>
</dbReference>
<organism evidence="2 3">
    <name type="scientific">Caulobacter vibrioides</name>
    <name type="common">Caulobacter crescentus</name>
    <dbReference type="NCBI Taxonomy" id="155892"/>
    <lineage>
        <taxon>Bacteria</taxon>
        <taxon>Pseudomonadati</taxon>
        <taxon>Pseudomonadota</taxon>
        <taxon>Alphaproteobacteria</taxon>
        <taxon>Caulobacterales</taxon>
        <taxon>Caulobacteraceae</taxon>
        <taxon>Caulobacter</taxon>
    </lineage>
</organism>
<dbReference type="InterPro" id="IPR050218">
    <property type="entry name" value="LptD"/>
</dbReference>
<feature type="non-terminal residue" evidence="2">
    <location>
        <position position="201"/>
    </location>
</feature>
<sequence length="201" mass="21425">MGESLFSGSSMTETRSSVPSACRLLLMSGAGWLSLACAGAAHAQQSLATIPATPVVKAAPADGLGEDGYYLESDLLIRDEKNQIITAEGSVEARYQGRTVRADKVVYDSKTGAITADGNVQLINPDGTAEFADHLQLDRDMKAGFARNFAARLEQNMKVAAASAVRRNENIQELNKAIYTPCEVCAENPTPTWSVSADKIV</sequence>
<gene>
    <name evidence="2" type="ORF">B7Z12_16790</name>
</gene>
<feature type="signal peptide" evidence="1">
    <location>
        <begin position="1"/>
        <end position="43"/>
    </location>
</feature>
<evidence type="ECO:0000313" key="2">
    <source>
        <dbReference type="EMBL" id="OYX00112.1"/>
    </source>
</evidence>
<dbReference type="Proteomes" id="UP000215616">
    <property type="component" value="Unassembled WGS sequence"/>
</dbReference>
<evidence type="ECO:0000313" key="3">
    <source>
        <dbReference type="Proteomes" id="UP000215616"/>
    </source>
</evidence>
<name>A0A258CYF6_CAUVI</name>
<dbReference type="PANTHER" id="PTHR30189:SF1">
    <property type="entry name" value="LPS-ASSEMBLY PROTEIN LPTD"/>
    <property type="match status" value="1"/>
</dbReference>
<dbReference type="GO" id="GO:0009279">
    <property type="term" value="C:cell outer membrane"/>
    <property type="evidence" value="ECO:0007669"/>
    <property type="project" value="TreeGrafter"/>
</dbReference>
<feature type="chain" id="PRO_5012152369" evidence="1">
    <location>
        <begin position="44"/>
        <end position="201"/>
    </location>
</feature>
<dbReference type="AlphaFoldDB" id="A0A258CYF6"/>
<reference evidence="2 3" key="1">
    <citation type="submission" date="2017-03" db="EMBL/GenBank/DDBJ databases">
        <title>Lifting the veil on microbial sulfur biogeochemistry in mining wastewaters.</title>
        <authorList>
            <person name="Kantor R.S."/>
            <person name="Colenbrander Nelson T."/>
            <person name="Marshall S."/>
            <person name="Bennett D."/>
            <person name="Apte S."/>
            <person name="Camacho D."/>
            <person name="Thomas B.C."/>
            <person name="Warren L.A."/>
            <person name="Banfield J.F."/>
        </authorList>
    </citation>
    <scope>NUCLEOTIDE SEQUENCE [LARGE SCALE GENOMIC DNA]</scope>
    <source>
        <strain evidence="2">32-67-7</strain>
    </source>
</reference>
<proteinExistence type="predicted"/>
<protein>
    <submittedName>
        <fullName evidence="2">Organic solvent tolerance protein</fullName>
    </submittedName>
</protein>
<dbReference type="GO" id="GO:1990351">
    <property type="term" value="C:transporter complex"/>
    <property type="evidence" value="ECO:0007669"/>
    <property type="project" value="TreeGrafter"/>
</dbReference>